<evidence type="ECO:0000256" key="6">
    <source>
        <dbReference type="ARBA" id="ARBA00022723"/>
    </source>
</evidence>
<keyword evidence="8 12" id="KW-0862">Zinc</keyword>
<name>A0A2P6MFQ1_ALKUR</name>
<dbReference type="InterPro" id="IPR030846">
    <property type="entry name" value="DnaG_bac"/>
</dbReference>
<keyword evidence="3 12" id="KW-0808">Transferase</keyword>
<evidence type="ECO:0000256" key="4">
    <source>
        <dbReference type="ARBA" id="ARBA00022695"/>
    </source>
</evidence>
<keyword evidence="7 12" id="KW-0863">Zinc-finger</keyword>
<dbReference type="AlphaFoldDB" id="A0A2P6MFQ1"/>
<dbReference type="EC" id="2.7.7.101" evidence="12"/>
<dbReference type="NCBIfam" id="TIGR01391">
    <property type="entry name" value="dnaG"/>
    <property type="match status" value="1"/>
</dbReference>
<dbReference type="Pfam" id="PF08275">
    <property type="entry name" value="DNAG_N"/>
    <property type="match status" value="1"/>
</dbReference>
<evidence type="ECO:0000256" key="11">
    <source>
        <dbReference type="ARBA" id="ARBA00023163"/>
    </source>
</evidence>
<comment type="function">
    <text evidence="12 13">RNA polymerase that catalyzes the synthesis of short RNA molecules used as primers for DNA polymerase during DNA replication.</text>
</comment>
<keyword evidence="5 12" id="KW-0235">DNA replication</keyword>
<dbReference type="GO" id="GO:0003899">
    <property type="term" value="F:DNA-directed RNA polymerase activity"/>
    <property type="evidence" value="ECO:0007669"/>
    <property type="project" value="UniProtKB-UniRule"/>
</dbReference>
<dbReference type="InterPro" id="IPR034151">
    <property type="entry name" value="TOPRIM_DnaG_bac"/>
</dbReference>
<dbReference type="Gene3D" id="3.90.580.10">
    <property type="entry name" value="Zinc finger, CHC2-type domain"/>
    <property type="match status" value="1"/>
</dbReference>
<dbReference type="PIRSF" id="PIRSF002811">
    <property type="entry name" value="DnaG"/>
    <property type="match status" value="1"/>
</dbReference>
<dbReference type="InterPro" id="IPR050219">
    <property type="entry name" value="DnaG_primase"/>
</dbReference>
<dbReference type="Gene3D" id="1.10.860.10">
    <property type="entry name" value="DNAb Helicase, Chain A"/>
    <property type="match status" value="1"/>
</dbReference>
<keyword evidence="11 12" id="KW-0804">Transcription</keyword>
<comment type="catalytic activity">
    <reaction evidence="12">
        <text>ssDNA + n NTP = ssDNA/pppN(pN)n-1 hybrid + (n-1) diphosphate.</text>
        <dbReference type="EC" id="2.7.7.101"/>
    </reaction>
</comment>
<dbReference type="InterPro" id="IPR006295">
    <property type="entry name" value="DNA_primase_DnaG"/>
</dbReference>
<dbReference type="GO" id="GO:1990077">
    <property type="term" value="C:primosome complex"/>
    <property type="evidence" value="ECO:0007669"/>
    <property type="project" value="UniProtKB-KW"/>
</dbReference>
<dbReference type="Pfam" id="PF10410">
    <property type="entry name" value="DnaB_bind"/>
    <property type="match status" value="1"/>
</dbReference>
<dbReference type="FunFam" id="3.90.980.10:FF:000001">
    <property type="entry name" value="DNA primase"/>
    <property type="match status" value="1"/>
</dbReference>
<dbReference type="SMART" id="SM00493">
    <property type="entry name" value="TOPRIM"/>
    <property type="match status" value="1"/>
</dbReference>
<dbReference type="InterPro" id="IPR036977">
    <property type="entry name" value="DNA_primase_Znf_CHC2"/>
</dbReference>
<keyword evidence="4 12" id="KW-0548">Nucleotidyltransferase</keyword>
<dbReference type="Pfam" id="PF01807">
    <property type="entry name" value="Zn_ribbon_DnaG"/>
    <property type="match status" value="1"/>
</dbReference>
<evidence type="ECO:0000256" key="14">
    <source>
        <dbReference type="PIRSR" id="PIRSR002811-1"/>
    </source>
</evidence>
<dbReference type="InterPro" id="IPR037068">
    <property type="entry name" value="DNA_primase_core_N_sf"/>
</dbReference>
<proteinExistence type="inferred from homology"/>
<dbReference type="GO" id="GO:0006269">
    <property type="term" value="P:DNA replication, synthesis of primer"/>
    <property type="evidence" value="ECO:0007669"/>
    <property type="project" value="UniProtKB-UniRule"/>
</dbReference>
<evidence type="ECO:0000256" key="10">
    <source>
        <dbReference type="ARBA" id="ARBA00023125"/>
    </source>
</evidence>
<sequence>MSGQIPEETVDQIRRSVDIVDVISEYVNLKKQGRNFSGLCPFHGEKTPSFSVSQEKQVFYCFGCTEGGNVFSFLMKYHDMTFTEAAQMLAGKSGIDVDIPDQPETSQNGEDQWREGHSLSAKLYHHLLLQAPEGRAAREYLRARGFTRDMIERFQIGYAPDSWHYLSEFLDKRGMNLEEMADCGLLGRRNSDGKPYDQFRDRIMFPIWDKRGEVIAFGGRVLDSSQSPKYLNSPESSVFNKSRLLYYFHGARQVMRRKNEAVLFEGYVDVISAYRAGIEHGVGSLGTALSAEQAKMLRRNADRAVLCYDGDNAGRKAAWKNAAVLLQAGMQVLIAYLPDGMDPDDYIQEYGTERFARHIIGEPLTVMEFKSRVLKEGKNMALESDQLQFVEQMLKEIAALPSPVERDHYLRQLEEEFSLSYDVLRQEMSEQVQNKEKVQRKRERREAPPKPKSRIMSAGERAEQDLILFMMQSRTTAEEVEARIGADFQHETYQALAALLYSFYAEGHESSASRFIESLTDPDLQREAAAIAMKEVETDLTEEVMEDYINQVLHRTPMERQIDELMQKMRQSADKEEQTELMQQLVRLKTGRSGT</sequence>
<dbReference type="InterPro" id="IPR019475">
    <property type="entry name" value="DNA_primase_DnaB-bd"/>
</dbReference>
<evidence type="ECO:0000256" key="2">
    <source>
        <dbReference type="ARBA" id="ARBA00022515"/>
    </source>
</evidence>
<evidence type="ECO:0000256" key="8">
    <source>
        <dbReference type="ARBA" id="ARBA00022833"/>
    </source>
</evidence>
<evidence type="ECO:0000256" key="5">
    <source>
        <dbReference type="ARBA" id="ARBA00022705"/>
    </source>
</evidence>
<evidence type="ECO:0000256" key="1">
    <source>
        <dbReference type="ARBA" id="ARBA00022478"/>
    </source>
</evidence>
<dbReference type="InterPro" id="IPR002694">
    <property type="entry name" value="Znf_CHC2"/>
</dbReference>
<feature type="region of interest" description="Disordered" evidence="15">
    <location>
        <begin position="430"/>
        <end position="456"/>
    </location>
</feature>
<dbReference type="GO" id="GO:0003677">
    <property type="term" value="F:DNA binding"/>
    <property type="evidence" value="ECO:0007669"/>
    <property type="project" value="UniProtKB-KW"/>
</dbReference>
<evidence type="ECO:0000256" key="15">
    <source>
        <dbReference type="SAM" id="MobiDB-lite"/>
    </source>
</evidence>
<dbReference type="PANTHER" id="PTHR30313">
    <property type="entry name" value="DNA PRIMASE"/>
    <property type="match status" value="1"/>
</dbReference>
<evidence type="ECO:0000313" key="17">
    <source>
        <dbReference type="EMBL" id="PRO65116.1"/>
    </source>
</evidence>
<keyword evidence="6 12" id="KW-0479">Metal-binding</keyword>
<comment type="caution">
    <text evidence="17">The sequence shown here is derived from an EMBL/GenBank/DDBJ whole genome shotgun (WGS) entry which is preliminary data.</text>
</comment>
<evidence type="ECO:0000256" key="9">
    <source>
        <dbReference type="ARBA" id="ARBA00022842"/>
    </source>
</evidence>
<dbReference type="GO" id="GO:0000428">
    <property type="term" value="C:DNA-directed RNA polymerase complex"/>
    <property type="evidence" value="ECO:0007669"/>
    <property type="project" value="UniProtKB-KW"/>
</dbReference>
<dbReference type="HAMAP" id="MF_00974">
    <property type="entry name" value="DNA_primase_DnaG"/>
    <property type="match status" value="1"/>
</dbReference>
<evidence type="ECO:0000256" key="13">
    <source>
        <dbReference type="PIRNR" id="PIRNR002811"/>
    </source>
</evidence>
<evidence type="ECO:0000259" key="16">
    <source>
        <dbReference type="PROSITE" id="PS50880"/>
    </source>
</evidence>
<gene>
    <name evidence="12" type="primary">dnaG</name>
    <name evidence="17" type="ORF">C6I21_11760</name>
</gene>
<evidence type="ECO:0000256" key="7">
    <source>
        <dbReference type="ARBA" id="ARBA00022771"/>
    </source>
</evidence>
<keyword evidence="10 12" id="KW-0238">DNA-binding</keyword>
<dbReference type="Pfam" id="PF13155">
    <property type="entry name" value="Toprim_2"/>
    <property type="match status" value="1"/>
</dbReference>
<dbReference type="InterPro" id="IPR013264">
    <property type="entry name" value="DNAG_N"/>
</dbReference>
<dbReference type="GO" id="GO:0008270">
    <property type="term" value="F:zinc ion binding"/>
    <property type="evidence" value="ECO:0007669"/>
    <property type="project" value="UniProtKB-UniRule"/>
</dbReference>
<dbReference type="SMART" id="SM00400">
    <property type="entry name" value="ZnF_CHCC"/>
    <property type="match status" value="1"/>
</dbReference>
<reference evidence="17 18" key="1">
    <citation type="submission" date="2018-03" db="EMBL/GenBank/DDBJ databases">
        <title>Bacillus urumqiensis sp. nov., a moderately haloalkaliphilic bacterium isolated from a salt lake.</title>
        <authorList>
            <person name="Zhao B."/>
            <person name="Liao Z."/>
        </authorList>
    </citation>
    <scope>NUCLEOTIDE SEQUENCE [LARGE SCALE GENOMIC DNA]</scope>
    <source>
        <strain evidence="17 18">BZ-SZ-XJ18</strain>
    </source>
</reference>
<keyword evidence="2 12" id="KW-0639">Primosome</keyword>
<organism evidence="17 18">
    <name type="scientific">Alkalicoccus urumqiensis</name>
    <name type="common">Bacillus urumqiensis</name>
    <dbReference type="NCBI Taxonomy" id="1548213"/>
    <lineage>
        <taxon>Bacteria</taxon>
        <taxon>Bacillati</taxon>
        <taxon>Bacillota</taxon>
        <taxon>Bacilli</taxon>
        <taxon>Bacillales</taxon>
        <taxon>Bacillaceae</taxon>
        <taxon>Alkalicoccus</taxon>
    </lineage>
</organism>
<dbReference type="InterPro" id="IPR016136">
    <property type="entry name" value="DNA_helicase_N/primase_C"/>
</dbReference>
<feature type="domain" description="Toprim" evidence="16">
    <location>
        <begin position="259"/>
        <end position="338"/>
    </location>
</feature>
<dbReference type="Gene3D" id="3.90.980.10">
    <property type="entry name" value="DNA primase, catalytic core, N-terminal domain"/>
    <property type="match status" value="1"/>
</dbReference>
<dbReference type="PANTHER" id="PTHR30313:SF2">
    <property type="entry name" value="DNA PRIMASE"/>
    <property type="match status" value="1"/>
</dbReference>
<dbReference type="EMBL" id="PVNS01000010">
    <property type="protein sequence ID" value="PRO65116.1"/>
    <property type="molecule type" value="Genomic_DNA"/>
</dbReference>
<dbReference type="SUPFAM" id="SSF57783">
    <property type="entry name" value="Zinc beta-ribbon"/>
    <property type="match status" value="1"/>
</dbReference>
<protein>
    <recommendedName>
        <fullName evidence="12 13">DNA primase</fullName>
        <ecNumber evidence="12">2.7.7.101</ecNumber>
    </recommendedName>
</protein>
<dbReference type="InterPro" id="IPR006171">
    <property type="entry name" value="TOPRIM_dom"/>
</dbReference>
<dbReference type="FunFam" id="3.90.580.10:FF:000001">
    <property type="entry name" value="DNA primase"/>
    <property type="match status" value="1"/>
</dbReference>
<keyword evidence="18" id="KW-1185">Reference proteome</keyword>
<keyword evidence="9" id="KW-0460">Magnesium</keyword>
<comment type="domain">
    <text evidence="12">Contains an N-terminal zinc-binding domain, a central core domain that contains the primase activity, and a C-terminal DnaB-binding domain.</text>
</comment>
<feature type="zinc finger region" description="CHC2-type" evidence="12 14">
    <location>
        <begin position="40"/>
        <end position="64"/>
    </location>
</feature>
<keyword evidence="1 12" id="KW-0240">DNA-directed RNA polymerase</keyword>
<comment type="cofactor">
    <cofactor evidence="12 13 14">
        <name>Zn(2+)</name>
        <dbReference type="ChEBI" id="CHEBI:29105"/>
    </cofactor>
    <text evidence="12 13 14">Binds 1 zinc ion per monomer.</text>
</comment>
<dbReference type="GO" id="GO:0005737">
    <property type="term" value="C:cytoplasm"/>
    <property type="evidence" value="ECO:0007669"/>
    <property type="project" value="TreeGrafter"/>
</dbReference>
<dbReference type="Gene3D" id="3.40.1360.10">
    <property type="match status" value="1"/>
</dbReference>
<dbReference type="Proteomes" id="UP000243650">
    <property type="component" value="Unassembled WGS sequence"/>
</dbReference>
<dbReference type="RefSeq" id="WP_105959672.1">
    <property type="nucleotide sequence ID" value="NZ_PVNS01000010.1"/>
</dbReference>
<dbReference type="PROSITE" id="PS50880">
    <property type="entry name" value="TOPRIM"/>
    <property type="match status" value="1"/>
</dbReference>
<dbReference type="OrthoDB" id="9803773at2"/>
<comment type="similarity">
    <text evidence="12 13">Belongs to the DnaG primase family.</text>
</comment>
<accession>A0A2P6MFQ1</accession>
<dbReference type="CDD" id="cd03364">
    <property type="entry name" value="TOPRIM_DnaG_primases"/>
    <property type="match status" value="1"/>
</dbReference>
<comment type="subunit">
    <text evidence="12">Monomer. Interacts with DnaB.</text>
</comment>
<dbReference type="SUPFAM" id="SSF56731">
    <property type="entry name" value="DNA primase core"/>
    <property type="match status" value="1"/>
</dbReference>
<evidence type="ECO:0000256" key="12">
    <source>
        <dbReference type="HAMAP-Rule" id="MF_00974"/>
    </source>
</evidence>
<evidence type="ECO:0000313" key="18">
    <source>
        <dbReference type="Proteomes" id="UP000243650"/>
    </source>
</evidence>
<evidence type="ECO:0000256" key="3">
    <source>
        <dbReference type="ARBA" id="ARBA00022679"/>
    </source>
</evidence>